<name>A0AAD2CIF8_9STRA</name>
<organism evidence="1 2">
    <name type="scientific">Cylindrotheca closterium</name>
    <dbReference type="NCBI Taxonomy" id="2856"/>
    <lineage>
        <taxon>Eukaryota</taxon>
        <taxon>Sar</taxon>
        <taxon>Stramenopiles</taxon>
        <taxon>Ochrophyta</taxon>
        <taxon>Bacillariophyta</taxon>
        <taxon>Bacillariophyceae</taxon>
        <taxon>Bacillariophycidae</taxon>
        <taxon>Bacillariales</taxon>
        <taxon>Bacillariaceae</taxon>
        <taxon>Cylindrotheca</taxon>
    </lineage>
</organism>
<proteinExistence type="predicted"/>
<dbReference type="Proteomes" id="UP001295423">
    <property type="component" value="Unassembled WGS sequence"/>
</dbReference>
<comment type="caution">
    <text evidence="1">The sequence shown here is derived from an EMBL/GenBank/DDBJ whole genome shotgun (WGS) entry which is preliminary data.</text>
</comment>
<evidence type="ECO:0000313" key="1">
    <source>
        <dbReference type="EMBL" id="CAJ1929658.1"/>
    </source>
</evidence>
<reference evidence="1" key="1">
    <citation type="submission" date="2023-08" db="EMBL/GenBank/DDBJ databases">
        <authorList>
            <person name="Audoor S."/>
            <person name="Bilcke G."/>
        </authorList>
    </citation>
    <scope>NUCLEOTIDE SEQUENCE</scope>
</reference>
<keyword evidence="2" id="KW-1185">Reference proteome</keyword>
<accession>A0AAD2CIF8</accession>
<sequence length="106" mass="11874">MSSSEELWATKLGSIIPGPVNVGLELLEGELLHFLLRGFLVKGKLKICMDDYVKNMLEDFPFKFNKDSKQETPAGNELLGAGREKLPSAEYLQIFHNTVTRGLYVS</sequence>
<protein>
    <submittedName>
        <fullName evidence="1">Uncharacterized protein</fullName>
    </submittedName>
</protein>
<evidence type="ECO:0000313" key="2">
    <source>
        <dbReference type="Proteomes" id="UP001295423"/>
    </source>
</evidence>
<dbReference type="AlphaFoldDB" id="A0AAD2CIF8"/>
<gene>
    <name evidence="1" type="ORF">CYCCA115_LOCUS1733</name>
</gene>
<dbReference type="EMBL" id="CAKOGP040000091">
    <property type="protein sequence ID" value="CAJ1929658.1"/>
    <property type="molecule type" value="Genomic_DNA"/>
</dbReference>